<dbReference type="Gene3D" id="3.30.540.10">
    <property type="entry name" value="Fructose-1,6-Bisphosphatase, subunit A, domain 1"/>
    <property type="match status" value="1"/>
</dbReference>
<comment type="catalytic activity">
    <reaction evidence="1">
        <text>a myo-inositol phosphate + H2O = myo-inositol + phosphate</text>
        <dbReference type="Rhea" id="RHEA:24056"/>
        <dbReference type="ChEBI" id="CHEBI:15377"/>
        <dbReference type="ChEBI" id="CHEBI:17268"/>
        <dbReference type="ChEBI" id="CHEBI:43474"/>
        <dbReference type="ChEBI" id="CHEBI:84139"/>
        <dbReference type="EC" id="3.1.3.25"/>
    </reaction>
</comment>
<dbReference type="EMBL" id="CP036528">
    <property type="protein sequence ID" value="QBK25498.1"/>
    <property type="molecule type" value="Genomic_DNA"/>
</dbReference>
<dbReference type="InterPro" id="IPR020583">
    <property type="entry name" value="Inositol_monoP_metal-BS"/>
</dbReference>
<dbReference type="PANTHER" id="PTHR20854:SF4">
    <property type="entry name" value="INOSITOL-1-MONOPHOSPHATASE-RELATED"/>
    <property type="match status" value="1"/>
</dbReference>
<proteinExistence type="predicted"/>
<keyword evidence="5" id="KW-0378">Hydrolase</keyword>
<feature type="binding site" evidence="7">
    <location>
        <position position="88"/>
    </location>
    <ligand>
        <name>Mg(2+)</name>
        <dbReference type="ChEBI" id="CHEBI:18420"/>
        <label>1</label>
        <note>catalytic</note>
    </ligand>
</feature>
<dbReference type="PROSITE" id="PS00630">
    <property type="entry name" value="IMP_2"/>
    <property type="match status" value="1"/>
</dbReference>
<keyword evidence="9" id="KW-1185">Reference proteome</keyword>
<evidence type="ECO:0000256" key="2">
    <source>
        <dbReference type="ARBA" id="ARBA00001946"/>
    </source>
</evidence>
<reference evidence="8 9" key="1">
    <citation type="submission" date="2019-02" db="EMBL/GenBank/DDBJ databases">
        <title>Ureibacillus thermophilus.</title>
        <authorList>
            <person name="Sunny J.S."/>
            <person name="Natarajan A."/>
            <person name="Saleena L.M."/>
        </authorList>
    </citation>
    <scope>NUCLEOTIDE SEQUENCE [LARGE SCALE GENOMIC DNA]</scope>
    <source>
        <strain evidence="8 9">LM102</strain>
    </source>
</reference>
<evidence type="ECO:0000313" key="9">
    <source>
        <dbReference type="Proteomes" id="UP000291151"/>
    </source>
</evidence>
<dbReference type="GO" id="GO:0046854">
    <property type="term" value="P:phosphatidylinositol phosphate biosynthetic process"/>
    <property type="evidence" value="ECO:0007669"/>
    <property type="project" value="InterPro"/>
</dbReference>
<dbReference type="InterPro" id="IPR020550">
    <property type="entry name" value="Inositol_monophosphatase_CS"/>
</dbReference>
<dbReference type="RefSeq" id="WP_208651884.1">
    <property type="nucleotide sequence ID" value="NZ_CP036528.1"/>
</dbReference>
<protein>
    <recommendedName>
        <fullName evidence="3">inositol-phosphate phosphatase</fullName>
        <ecNumber evidence="3">3.1.3.25</ecNumber>
    </recommendedName>
</protein>
<evidence type="ECO:0000256" key="3">
    <source>
        <dbReference type="ARBA" id="ARBA00013106"/>
    </source>
</evidence>
<dbReference type="Gene3D" id="3.40.190.80">
    <property type="match status" value="1"/>
</dbReference>
<dbReference type="FunFam" id="3.30.540.10:FF:000003">
    <property type="entry name" value="Inositol-1-monophosphatase"/>
    <property type="match status" value="1"/>
</dbReference>
<dbReference type="GO" id="GO:0007165">
    <property type="term" value="P:signal transduction"/>
    <property type="evidence" value="ECO:0007669"/>
    <property type="project" value="TreeGrafter"/>
</dbReference>
<organism evidence="8 9">
    <name type="scientific">Ureibacillus thermophilus</name>
    <dbReference type="NCBI Taxonomy" id="367743"/>
    <lineage>
        <taxon>Bacteria</taxon>
        <taxon>Bacillati</taxon>
        <taxon>Bacillota</taxon>
        <taxon>Bacilli</taxon>
        <taxon>Bacillales</taxon>
        <taxon>Caryophanaceae</taxon>
        <taxon>Ureibacillus</taxon>
    </lineage>
</organism>
<dbReference type="CDD" id="cd01637">
    <property type="entry name" value="IMPase_like"/>
    <property type="match status" value="1"/>
</dbReference>
<accession>A0A4P6UUD8</accession>
<evidence type="ECO:0000256" key="5">
    <source>
        <dbReference type="ARBA" id="ARBA00022801"/>
    </source>
</evidence>
<evidence type="ECO:0000256" key="6">
    <source>
        <dbReference type="ARBA" id="ARBA00022842"/>
    </source>
</evidence>
<dbReference type="PANTHER" id="PTHR20854">
    <property type="entry name" value="INOSITOL MONOPHOSPHATASE"/>
    <property type="match status" value="1"/>
</dbReference>
<feature type="binding site" evidence="7">
    <location>
        <position position="68"/>
    </location>
    <ligand>
        <name>Mg(2+)</name>
        <dbReference type="ChEBI" id="CHEBI:18420"/>
        <label>1</label>
        <note>catalytic</note>
    </ligand>
</feature>
<dbReference type="InterPro" id="IPR000760">
    <property type="entry name" value="Inositol_monophosphatase-like"/>
</dbReference>
<keyword evidence="4 7" id="KW-0479">Metal-binding</keyword>
<dbReference type="PRINTS" id="PR00377">
    <property type="entry name" value="IMPHPHTASES"/>
</dbReference>
<evidence type="ECO:0000256" key="7">
    <source>
        <dbReference type="PIRSR" id="PIRSR600760-2"/>
    </source>
</evidence>
<evidence type="ECO:0000256" key="4">
    <source>
        <dbReference type="ARBA" id="ARBA00022723"/>
    </source>
</evidence>
<comment type="cofactor">
    <cofactor evidence="2 7">
        <name>Mg(2+)</name>
        <dbReference type="ChEBI" id="CHEBI:18420"/>
    </cofactor>
</comment>
<dbReference type="EC" id="3.1.3.25" evidence="3"/>
<dbReference type="PROSITE" id="PS00629">
    <property type="entry name" value="IMP_1"/>
    <property type="match status" value="1"/>
</dbReference>
<name>A0A4P6UUD8_9BACL</name>
<feature type="binding site" evidence="7">
    <location>
        <position position="89"/>
    </location>
    <ligand>
        <name>Mg(2+)</name>
        <dbReference type="ChEBI" id="CHEBI:18420"/>
        <label>1</label>
        <note>catalytic</note>
    </ligand>
</feature>
<feature type="binding site" evidence="7">
    <location>
        <position position="213"/>
    </location>
    <ligand>
        <name>Mg(2+)</name>
        <dbReference type="ChEBI" id="CHEBI:18420"/>
        <label>1</label>
        <note>catalytic</note>
    </ligand>
</feature>
<feature type="binding site" evidence="7">
    <location>
        <position position="86"/>
    </location>
    <ligand>
        <name>Mg(2+)</name>
        <dbReference type="ChEBI" id="CHEBI:18420"/>
        <label>1</label>
        <note>catalytic</note>
    </ligand>
</feature>
<dbReference type="Proteomes" id="UP000291151">
    <property type="component" value="Chromosome"/>
</dbReference>
<dbReference type="KEGG" id="uth:DKZ56_06310"/>
<dbReference type="GO" id="GO:0006020">
    <property type="term" value="P:inositol metabolic process"/>
    <property type="evidence" value="ECO:0007669"/>
    <property type="project" value="TreeGrafter"/>
</dbReference>
<sequence length="270" mass="30112">MNLQKINEFAINTILQAGRQIRESFSKELIIETKANANDLVTNIDRKIEQYFVEKIKELDPSHKILGEEGMGDRIATLDGPLWIIDPIDGTMNFIKQGRHFMITVGFFVDGVGKLGYLYDVMRDELISAIQGEGAFLNRQPLKKLNPLTIEKAIIGINSSWVIPNGKINHEKLVKLIKTVRGTRSYGSAAMEIALVVTGKLDAYLSMRLAPWDIAGGLVIANEVGAVATNLKGQPFNLLSQDTFLIANPSIHQVLLDQYIELIEEKQHSK</sequence>
<dbReference type="AlphaFoldDB" id="A0A4P6UUD8"/>
<dbReference type="GO" id="GO:0008934">
    <property type="term" value="F:inositol monophosphate 1-phosphatase activity"/>
    <property type="evidence" value="ECO:0007669"/>
    <property type="project" value="TreeGrafter"/>
</dbReference>
<dbReference type="GO" id="GO:0046872">
    <property type="term" value="F:metal ion binding"/>
    <property type="evidence" value="ECO:0007669"/>
    <property type="project" value="UniProtKB-KW"/>
</dbReference>
<evidence type="ECO:0000256" key="1">
    <source>
        <dbReference type="ARBA" id="ARBA00001033"/>
    </source>
</evidence>
<gene>
    <name evidence="8" type="ORF">DKZ56_06310</name>
</gene>
<keyword evidence="6 7" id="KW-0460">Magnesium</keyword>
<dbReference type="Pfam" id="PF00459">
    <property type="entry name" value="Inositol_P"/>
    <property type="match status" value="1"/>
</dbReference>
<evidence type="ECO:0000313" key="8">
    <source>
        <dbReference type="EMBL" id="QBK25498.1"/>
    </source>
</evidence>
<dbReference type="SUPFAM" id="SSF56655">
    <property type="entry name" value="Carbohydrate phosphatase"/>
    <property type="match status" value="1"/>
</dbReference>